<dbReference type="EMBL" id="CM027689">
    <property type="protein sequence ID" value="KAG0515628.1"/>
    <property type="molecule type" value="Genomic_DNA"/>
</dbReference>
<evidence type="ECO:0000313" key="2">
    <source>
        <dbReference type="EMBL" id="KAG0515628.1"/>
    </source>
</evidence>
<feature type="region of interest" description="Disordered" evidence="1">
    <location>
        <begin position="106"/>
        <end position="149"/>
    </location>
</feature>
<name>A0A921Q580_SORBI</name>
<reference evidence="2" key="1">
    <citation type="journal article" date="2019" name="BMC Genomics">
        <title>A new reference genome for Sorghum bicolor reveals high levels of sequence similarity between sweet and grain genotypes: implications for the genetics of sugar metabolism.</title>
        <authorList>
            <person name="Cooper E.A."/>
            <person name="Brenton Z.W."/>
            <person name="Flinn B.S."/>
            <person name="Jenkins J."/>
            <person name="Shu S."/>
            <person name="Flowers D."/>
            <person name="Luo F."/>
            <person name="Wang Y."/>
            <person name="Xia P."/>
            <person name="Barry K."/>
            <person name="Daum C."/>
            <person name="Lipzen A."/>
            <person name="Yoshinaga Y."/>
            <person name="Schmutz J."/>
            <person name="Saski C."/>
            <person name="Vermerris W."/>
            <person name="Kresovich S."/>
        </authorList>
    </citation>
    <scope>NUCLEOTIDE SEQUENCE</scope>
</reference>
<comment type="caution">
    <text evidence="2">The sequence shown here is derived from an EMBL/GenBank/DDBJ whole genome shotgun (WGS) entry which is preliminary data.</text>
</comment>
<feature type="region of interest" description="Disordered" evidence="1">
    <location>
        <begin position="1"/>
        <end position="40"/>
    </location>
</feature>
<evidence type="ECO:0000256" key="1">
    <source>
        <dbReference type="SAM" id="MobiDB-lite"/>
    </source>
</evidence>
<feature type="region of interest" description="Disordered" evidence="1">
    <location>
        <begin position="185"/>
        <end position="206"/>
    </location>
</feature>
<dbReference type="Proteomes" id="UP000807115">
    <property type="component" value="Chromosome 10"/>
</dbReference>
<proteinExistence type="predicted"/>
<dbReference type="AlphaFoldDB" id="A0A921Q580"/>
<gene>
    <name evidence="2" type="ORF">BDA96_10G294900</name>
</gene>
<sequence>MVEFERPGCSRDDKQGRTFPQADQHRWRPVGRAGDRSGRVASGQWPLGWARPHVRSNEFPIGSIVSHPHATDRNAGRRVRTQQQQARDHATALLALPAPRGSVCFPSSSSTATASLPVPDPSTTRRANQLGIGSAEPRPAGAGGDHMRTGIWPGTVVEARARDGRPRPGAVSFCRIHRAVRVRVTAPGPGRSLGNSGRENARSRSRRCQQRQRAAHTAGRLHTWLWLAGRCGFRGRRPRWAYSSYIQAGPVGSLQLTGRPSARPHGSGGRGCLGLCVSTT</sequence>
<protein>
    <submittedName>
        <fullName evidence="2">Uncharacterized protein</fullName>
    </submittedName>
</protein>
<organism evidence="2 3">
    <name type="scientific">Sorghum bicolor</name>
    <name type="common">Sorghum</name>
    <name type="synonym">Sorghum vulgare</name>
    <dbReference type="NCBI Taxonomy" id="4558"/>
    <lineage>
        <taxon>Eukaryota</taxon>
        <taxon>Viridiplantae</taxon>
        <taxon>Streptophyta</taxon>
        <taxon>Embryophyta</taxon>
        <taxon>Tracheophyta</taxon>
        <taxon>Spermatophyta</taxon>
        <taxon>Magnoliopsida</taxon>
        <taxon>Liliopsida</taxon>
        <taxon>Poales</taxon>
        <taxon>Poaceae</taxon>
        <taxon>PACMAD clade</taxon>
        <taxon>Panicoideae</taxon>
        <taxon>Andropogonodae</taxon>
        <taxon>Andropogoneae</taxon>
        <taxon>Sorghinae</taxon>
        <taxon>Sorghum</taxon>
    </lineage>
</organism>
<accession>A0A921Q580</accession>
<evidence type="ECO:0000313" key="3">
    <source>
        <dbReference type="Proteomes" id="UP000807115"/>
    </source>
</evidence>
<reference evidence="2" key="2">
    <citation type="submission" date="2020-10" db="EMBL/GenBank/DDBJ databases">
        <authorList>
            <person name="Cooper E.A."/>
            <person name="Brenton Z.W."/>
            <person name="Flinn B.S."/>
            <person name="Jenkins J."/>
            <person name="Shu S."/>
            <person name="Flowers D."/>
            <person name="Luo F."/>
            <person name="Wang Y."/>
            <person name="Xia P."/>
            <person name="Barry K."/>
            <person name="Daum C."/>
            <person name="Lipzen A."/>
            <person name="Yoshinaga Y."/>
            <person name="Schmutz J."/>
            <person name="Saski C."/>
            <person name="Vermerris W."/>
            <person name="Kresovich S."/>
        </authorList>
    </citation>
    <scope>NUCLEOTIDE SEQUENCE</scope>
</reference>
<feature type="compositionally biased region" description="Basic and acidic residues" evidence="1">
    <location>
        <begin position="1"/>
        <end position="16"/>
    </location>
</feature>